<accession>A0ABW3Y2Y4</accession>
<evidence type="ECO:0000256" key="1">
    <source>
        <dbReference type="ARBA" id="ARBA00023002"/>
    </source>
</evidence>
<name>A0ABW3Y2Y4_9FLAO</name>
<comment type="caution">
    <text evidence="3">The sequence shown here is derived from an EMBL/GenBank/DDBJ whole genome shotgun (WGS) entry which is preliminary data.</text>
</comment>
<dbReference type="InterPro" id="IPR002869">
    <property type="entry name" value="Pyrv_flavodox_OxRed_cen"/>
</dbReference>
<dbReference type="InterPro" id="IPR052198">
    <property type="entry name" value="IorB_Oxidoreductase"/>
</dbReference>
<evidence type="ECO:0000313" key="3">
    <source>
        <dbReference type="EMBL" id="MFD1315571.1"/>
    </source>
</evidence>
<sequence>MKSNIHIVGLSKHCAKTMLSVIEAAAASEKVHTNRFDVYDDNHEIISCLKAISVHHESGLQDPSARNIVDIFITSAPLHCENALNCLNENSWLITDANAFEDILNHPEKVDVYKKIKSHDRHIMITAQEIASEHGDERVCGLVLLGAASKLIPISESGLVKSIYKILLNKKESIIRSNIEAFREGKKASEEYLSSDLS</sequence>
<evidence type="ECO:0000313" key="4">
    <source>
        <dbReference type="Proteomes" id="UP001597201"/>
    </source>
</evidence>
<proteinExistence type="predicted"/>
<dbReference type="InterPro" id="IPR019752">
    <property type="entry name" value="Pyrv/ketoisovalerate_OxRed_cat"/>
</dbReference>
<dbReference type="PANTHER" id="PTHR43854">
    <property type="entry name" value="INDOLEPYRUVATE OXIDOREDUCTASE SUBUNIT IORB"/>
    <property type="match status" value="1"/>
</dbReference>
<dbReference type="Gene3D" id="3.40.920.10">
    <property type="entry name" value="Pyruvate-ferredoxin oxidoreductase, PFOR, domain III"/>
    <property type="match status" value="1"/>
</dbReference>
<dbReference type="PANTHER" id="PTHR43854:SF1">
    <property type="entry name" value="INDOLEPYRUVATE OXIDOREDUCTASE SUBUNIT IORB"/>
    <property type="match status" value="1"/>
</dbReference>
<evidence type="ECO:0000259" key="2">
    <source>
        <dbReference type="Pfam" id="PF01558"/>
    </source>
</evidence>
<organism evidence="3 4">
    <name type="scientific">Namhaeicola litoreus</name>
    <dbReference type="NCBI Taxonomy" id="1052145"/>
    <lineage>
        <taxon>Bacteria</taxon>
        <taxon>Pseudomonadati</taxon>
        <taxon>Bacteroidota</taxon>
        <taxon>Flavobacteriia</taxon>
        <taxon>Flavobacteriales</taxon>
        <taxon>Flavobacteriaceae</taxon>
        <taxon>Namhaeicola</taxon>
    </lineage>
</organism>
<dbReference type="EMBL" id="JBHTMY010000003">
    <property type="protein sequence ID" value="MFD1315571.1"/>
    <property type="molecule type" value="Genomic_DNA"/>
</dbReference>
<feature type="domain" description="Pyruvate/ketoisovalerate oxidoreductase catalytic" evidence="2">
    <location>
        <begin position="21"/>
        <end position="185"/>
    </location>
</feature>
<dbReference type="RefSeq" id="WP_377177874.1">
    <property type="nucleotide sequence ID" value="NZ_JBHTMY010000003.1"/>
</dbReference>
<dbReference type="Proteomes" id="UP001597201">
    <property type="component" value="Unassembled WGS sequence"/>
</dbReference>
<reference evidence="4" key="1">
    <citation type="journal article" date="2019" name="Int. J. Syst. Evol. Microbiol.">
        <title>The Global Catalogue of Microorganisms (GCM) 10K type strain sequencing project: providing services to taxonomists for standard genome sequencing and annotation.</title>
        <authorList>
            <consortium name="The Broad Institute Genomics Platform"/>
            <consortium name="The Broad Institute Genome Sequencing Center for Infectious Disease"/>
            <person name="Wu L."/>
            <person name="Ma J."/>
        </authorList>
    </citation>
    <scope>NUCLEOTIDE SEQUENCE [LARGE SCALE GENOMIC DNA]</scope>
    <source>
        <strain evidence="4">CCUG 61485</strain>
    </source>
</reference>
<gene>
    <name evidence="3" type="ORF">ACFQ39_08095</name>
</gene>
<keyword evidence="4" id="KW-1185">Reference proteome</keyword>
<keyword evidence="1" id="KW-0560">Oxidoreductase</keyword>
<protein>
    <submittedName>
        <fullName evidence="3">2-oxoacid:acceptor oxidoreductase family protein</fullName>
    </submittedName>
</protein>
<dbReference type="Pfam" id="PF01558">
    <property type="entry name" value="POR"/>
    <property type="match status" value="1"/>
</dbReference>
<dbReference type="SUPFAM" id="SSF53323">
    <property type="entry name" value="Pyruvate-ferredoxin oxidoreductase, PFOR, domain III"/>
    <property type="match status" value="1"/>
</dbReference>